<name>A0ABQ8SUD8_PERAM</name>
<feature type="coiled-coil region" evidence="1">
    <location>
        <begin position="182"/>
        <end position="221"/>
    </location>
</feature>
<reference evidence="2 3" key="1">
    <citation type="journal article" date="2022" name="Allergy">
        <title>Genome assembly and annotation of Periplaneta americana reveal a comprehensive cockroach allergen profile.</title>
        <authorList>
            <person name="Wang L."/>
            <person name="Xiong Q."/>
            <person name="Saelim N."/>
            <person name="Wang L."/>
            <person name="Nong W."/>
            <person name="Wan A.T."/>
            <person name="Shi M."/>
            <person name="Liu X."/>
            <person name="Cao Q."/>
            <person name="Hui J.H.L."/>
            <person name="Sookrung N."/>
            <person name="Leung T.F."/>
            <person name="Tungtrongchitr A."/>
            <person name="Tsui S.K.W."/>
        </authorList>
    </citation>
    <scope>NUCLEOTIDE SEQUENCE [LARGE SCALE GENOMIC DNA]</scope>
    <source>
        <strain evidence="2">PWHHKU_190912</strain>
    </source>
</reference>
<keyword evidence="3" id="KW-1185">Reference proteome</keyword>
<evidence type="ECO:0000256" key="1">
    <source>
        <dbReference type="SAM" id="Coils"/>
    </source>
</evidence>
<protein>
    <submittedName>
        <fullName evidence="2">Uncharacterized protein</fullName>
    </submittedName>
</protein>
<dbReference type="Proteomes" id="UP001148838">
    <property type="component" value="Unassembled WGS sequence"/>
</dbReference>
<dbReference type="EMBL" id="JAJSOF020000019">
    <property type="protein sequence ID" value="KAJ4437757.1"/>
    <property type="molecule type" value="Genomic_DNA"/>
</dbReference>
<evidence type="ECO:0000313" key="3">
    <source>
        <dbReference type="Proteomes" id="UP001148838"/>
    </source>
</evidence>
<sequence>MDLREVGYDGRDWINLAQAGLCEDGNEPPGSLKALKKKMLSYKFVNGSRFIEKLSLGIFPDGYSAWRATQVCCDLFVALDVRQPSKRERTSNHNADAGLWKSCLSSPEVCALATSDEAEERLDVNSVWENIRDNIKYAAEQSIGCHETKKKKPWFDEDCSIVVDRRKQAKLKFLQDPIKENRDNYFNERREASRTLRNKKRDYLKEELNEVETNSKKKKKNIRDLYKGIKESAIKDPALQATNTKWKWGGHVARLRDGRWTQTVTLWDPRIGNRSRGRPRRRWAALFSERVGSHWSSRARNREDWRNLRRQVNSD</sequence>
<accession>A0ABQ8SUD8</accession>
<proteinExistence type="predicted"/>
<evidence type="ECO:0000313" key="2">
    <source>
        <dbReference type="EMBL" id="KAJ4437757.1"/>
    </source>
</evidence>
<organism evidence="2 3">
    <name type="scientific">Periplaneta americana</name>
    <name type="common">American cockroach</name>
    <name type="synonym">Blatta americana</name>
    <dbReference type="NCBI Taxonomy" id="6978"/>
    <lineage>
        <taxon>Eukaryota</taxon>
        <taxon>Metazoa</taxon>
        <taxon>Ecdysozoa</taxon>
        <taxon>Arthropoda</taxon>
        <taxon>Hexapoda</taxon>
        <taxon>Insecta</taxon>
        <taxon>Pterygota</taxon>
        <taxon>Neoptera</taxon>
        <taxon>Polyneoptera</taxon>
        <taxon>Dictyoptera</taxon>
        <taxon>Blattodea</taxon>
        <taxon>Blattoidea</taxon>
        <taxon>Blattidae</taxon>
        <taxon>Blattinae</taxon>
        <taxon>Periplaneta</taxon>
    </lineage>
</organism>
<keyword evidence="1" id="KW-0175">Coiled coil</keyword>
<comment type="caution">
    <text evidence="2">The sequence shown here is derived from an EMBL/GenBank/DDBJ whole genome shotgun (WGS) entry which is preliminary data.</text>
</comment>
<gene>
    <name evidence="2" type="ORF">ANN_13695</name>
</gene>